<evidence type="ECO:0000256" key="1">
    <source>
        <dbReference type="ARBA" id="ARBA00006641"/>
    </source>
</evidence>
<keyword evidence="4" id="KW-0378">Hydrolase</keyword>
<dbReference type="AlphaFoldDB" id="A0AAV8Y8R8"/>
<dbReference type="PANTHER" id="PTHR23402:SF1">
    <property type="entry name" value="PYROGLUTAMYL-PEPTIDASE I"/>
    <property type="match status" value="1"/>
</dbReference>
<reference evidence="6" key="1">
    <citation type="journal article" date="2023" name="Insect Mol. Biol.">
        <title>Genome sequencing provides insights into the evolution of gene families encoding plant cell wall-degrading enzymes in longhorned beetles.</title>
        <authorList>
            <person name="Shin N.R."/>
            <person name="Okamura Y."/>
            <person name="Kirsch R."/>
            <person name="Pauchet Y."/>
        </authorList>
    </citation>
    <scope>NUCLEOTIDE SEQUENCE</scope>
    <source>
        <strain evidence="6">AMC_N1</strain>
    </source>
</reference>
<sequence length="190" mass="21247">MDNILVTGFGPFQGHTINASWEAVKMLPDNVNGCRIIKEEVPVMYDYVERNIPKLWETLKPVLAIHVGVSSSTSKLTIEKCAHRTGYRRCDFSGKPRRTGKAVCVGEECIYTGIEVDEICSILNRSERMKACPSTNAGRYLCEFIFYTSLNIDSGRTLFVHVPPLGEPYSAEELAEGLMDIIKAALRQIL</sequence>
<dbReference type="InterPro" id="IPR036440">
    <property type="entry name" value="Peptidase_C15-like_sf"/>
</dbReference>
<evidence type="ECO:0000256" key="4">
    <source>
        <dbReference type="ARBA" id="ARBA00022801"/>
    </source>
</evidence>
<evidence type="ECO:0000313" key="7">
    <source>
        <dbReference type="Proteomes" id="UP001162162"/>
    </source>
</evidence>
<dbReference type="PANTHER" id="PTHR23402">
    <property type="entry name" value="PROTEASE FAMILY C15 PYROGLUTAMYL-PEPTIDASE I-RELATED"/>
    <property type="match status" value="1"/>
</dbReference>
<name>A0AAV8Y8R8_9CUCU</name>
<dbReference type="PRINTS" id="PR00706">
    <property type="entry name" value="PYROGLUPTASE"/>
</dbReference>
<evidence type="ECO:0000256" key="5">
    <source>
        <dbReference type="ARBA" id="ARBA00022807"/>
    </source>
</evidence>
<comment type="caution">
    <text evidence="6">The sequence shown here is derived from an EMBL/GenBank/DDBJ whole genome shotgun (WGS) entry which is preliminary data.</text>
</comment>
<protein>
    <recommendedName>
        <fullName evidence="8">Pyroglutamyl-peptidase I</fullName>
    </recommendedName>
</protein>
<dbReference type="Proteomes" id="UP001162162">
    <property type="component" value="Unassembled WGS sequence"/>
</dbReference>
<accession>A0AAV8Y8R8</accession>
<dbReference type="EMBL" id="JAPWTK010000150">
    <property type="protein sequence ID" value="KAJ8947890.1"/>
    <property type="molecule type" value="Genomic_DNA"/>
</dbReference>
<keyword evidence="3" id="KW-0645">Protease</keyword>
<dbReference type="CDD" id="cd00501">
    <property type="entry name" value="Peptidase_C15"/>
    <property type="match status" value="1"/>
</dbReference>
<evidence type="ECO:0000313" key="6">
    <source>
        <dbReference type="EMBL" id="KAJ8947890.1"/>
    </source>
</evidence>
<dbReference type="Gene3D" id="3.40.630.20">
    <property type="entry name" value="Peptidase C15, pyroglutamyl peptidase I-like"/>
    <property type="match status" value="1"/>
</dbReference>
<evidence type="ECO:0000256" key="2">
    <source>
        <dbReference type="ARBA" id="ARBA00022490"/>
    </source>
</evidence>
<proteinExistence type="inferred from homology"/>
<dbReference type="GO" id="GO:0005829">
    <property type="term" value="C:cytosol"/>
    <property type="evidence" value="ECO:0007669"/>
    <property type="project" value="InterPro"/>
</dbReference>
<dbReference type="InterPro" id="IPR016125">
    <property type="entry name" value="Peptidase_C15-like"/>
</dbReference>
<dbReference type="GO" id="GO:0016920">
    <property type="term" value="F:pyroglutamyl-peptidase activity"/>
    <property type="evidence" value="ECO:0007669"/>
    <property type="project" value="InterPro"/>
</dbReference>
<keyword evidence="5" id="KW-0788">Thiol protease</keyword>
<gene>
    <name evidence="6" type="ORF">NQ318_010036</name>
</gene>
<organism evidence="6 7">
    <name type="scientific">Aromia moschata</name>
    <dbReference type="NCBI Taxonomy" id="1265417"/>
    <lineage>
        <taxon>Eukaryota</taxon>
        <taxon>Metazoa</taxon>
        <taxon>Ecdysozoa</taxon>
        <taxon>Arthropoda</taxon>
        <taxon>Hexapoda</taxon>
        <taxon>Insecta</taxon>
        <taxon>Pterygota</taxon>
        <taxon>Neoptera</taxon>
        <taxon>Endopterygota</taxon>
        <taxon>Coleoptera</taxon>
        <taxon>Polyphaga</taxon>
        <taxon>Cucujiformia</taxon>
        <taxon>Chrysomeloidea</taxon>
        <taxon>Cerambycidae</taxon>
        <taxon>Cerambycinae</taxon>
        <taxon>Callichromatini</taxon>
        <taxon>Aromia</taxon>
    </lineage>
</organism>
<dbReference type="Pfam" id="PF01470">
    <property type="entry name" value="Peptidase_C15"/>
    <property type="match status" value="1"/>
</dbReference>
<keyword evidence="7" id="KW-1185">Reference proteome</keyword>
<evidence type="ECO:0000256" key="3">
    <source>
        <dbReference type="ARBA" id="ARBA00022670"/>
    </source>
</evidence>
<evidence type="ECO:0008006" key="8">
    <source>
        <dbReference type="Google" id="ProtNLM"/>
    </source>
</evidence>
<dbReference type="GO" id="GO:0006508">
    <property type="term" value="P:proteolysis"/>
    <property type="evidence" value="ECO:0007669"/>
    <property type="project" value="UniProtKB-KW"/>
</dbReference>
<comment type="similarity">
    <text evidence="1">Belongs to the peptidase C15 family.</text>
</comment>
<keyword evidence="2" id="KW-0963">Cytoplasm</keyword>
<dbReference type="SUPFAM" id="SSF53182">
    <property type="entry name" value="Pyrrolidone carboxyl peptidase (pyroglutamate aminopeptidase)"/>
    <property type="match status" value="1"/>
</dbReference>
<dbReference type="PIRSF" id="PIRSF015592">
    <property type="entry name" value="Prld-crbxl_pptds"/>
    <property type="match status" value="1"/>
</dbReference>
<dbReference type="InterPro" id="IPR000816">
    <property type="entry name" value="Peptidase_C15"/>
</dbReference>